<evidence type="ECO:0000313" key="2">
    <source>
        <dbReference type="EMBL" id="QKF07725.1"/>
    </source>
</evidence>
<protein>
    <submittedName>
        <fullName evidence="2">Heavy-metal-associated domain-containing protein</fullName>
    </submittedName>
</protein>
<feature type="domain" description="HMA" evidence="1">
    <location>
        <begin position="7"/>
        <end position="51"/>
    </location>
</feature>
<dbReference type="KEGG" id="bwa:HLV38_06090"/>
<sequence length="72" mass="8130">MKRAYRLDGNLCAHCGNKIEDAVRNVEGVIDARVNFLTMRFTLEADDDLFPQALEESKRLFDAIEPGCTIRG</sequence>
<keyword evidence="3" id="KW-1185">Reference proteome</keyword>
<dbReference type="GO" id="GO:0046872">
    <property type="term" value="F:metal ion binding"/>
    <property type="evidence" value="ECO:0007669"/>
    <property type="project" value="InterPro"/>
</dbReference>
<dbReference type="Proteomes" id="UP000503297">
    <property type="component" value="Chromosome"/>
</dbReference>
<proteinExistence type="predicted"/>
<evidence type="ECO:0000313" key="3">
    <source>
        <dbReference type="Proteomes" id="UP000503297"/>
    </source>
</evidence>
<dbReference type="RefSeq" id="WP_173165113.1">
    <property type="nucleotide sequence ID" value="NZ_CP053716.1"/>
</dbReference>
<reference evidence="3" key="1">
    <citation type="submission" date="2020-05" db="EMBL/GenBank/DDBJ databases">
        <title>Novel species in genus Nocardioides.</title>
        <authorList>
            <person name="Zhang G."/>
        </authorList>
    </citation>
    <scope>NUCLEOTIDE SEQUENCE [LARGE SCALE GENOMIC DNA]</scope>
    <source>
        <strain evidence="3">zg-1050</strain>
    </source>
</reference>
<gene>
    <name evidence="2" type="ORF">HLV38_06090</name>
</gene>
<dbReference type="SUPFAM" id="SSF55008">
    <property type="entry name" value="HMA, heavy metal-associated domain"/>
    <property type="match status" value="1"/>
</dbReference>
<dbReference type="InterPro" id="IPR036163">
    <property type="entry name" value="HMA_dom_sf"/>
</dbReference>
<organism evidence="2 3">
    <name type="scientific">Berryella wangjianweii</name>
    <dbReference type="NCBI Taxonomy" id="2734634"/>
    <lineage>
        <taxon>Bacteria</taxon>
        <taxon>Bacillati</taxon>
        <taxon>Actinomycetota</taxon>
        <taxon>Coriobacteriia</taxon>
        <taxon>Eggerthellales</taxon>
        <taxon>Eggerthellaceae</taxon>
        <taxon>Berryella</taxon>
    </lineage>
</organism>
<evidence type="ECO:0000259" key="1">
    <source>
        <dbReference type="Pfam" id="PF00403"/>
    </source>
</evidence>
<dbReference type="Gene3D" id="3.30.70.100">
    <property type="match status" value="1"/>
</dbReference>
<dbReference type="InterPro" id="IPR006121">
    <property type="entry name" value="HMA_dom"/>
</dbReference>
<name>A0A6M8IXZ4_9ACTN</name>
<dbReference type="AlphaFoldDB" id="A0A6M8IXZ4"/>
<dbReference type="Pfam" id="PF00403">
    <property type="entry name" value="HMA"/>
    <property type="match status" value="1"/>
</dbReference>
<dbReference type="EMBL" id="CP053716">
    <property type="protein sequence ID" value="QKF07725.1"/>
    <property type="molecule type" value="Genomic_DNA"/>
</dbReference>
<accession>A0A6M8IXZ4</accession>
<dbReference type="CDD" id="cd00371">
    <property type="entry name" value="HMA"/>
    <property type="match status" value="1"/>
</dbReference>